<proteinExistence type="predicted"/>
<protein>
    <submittedName>
        <fullName evidence="3">Uncharacterized protein</fullName>
    </submittedName>
</protein>
<organism evidence="3">
    <name type="scientific">Veillonella ratti</name>
    <dbReference type="NCBI Taxonomy" id="103892"/>
    <lineage>
        <taxon>Bacteria</taxon>
        <taxon>Bacillati</taxon>
        <taxon>Bacillota</taxon>
        <taxon>Negativicutes</taxon>
        <taxon>Veillonellales</taxon>
        <taxon>Veillonellaceae</taxon>
        <taxon>Veillonella</taxon>
    </lineage>
</organism>
<dbReference type="RefSeq" id="WP_156705102.1">
    <property type="nucleotide sequence ID" value="NZ_CACRUX010000055.1"/>
</dbReference>
<evidence type="ECO:0000256" key="1">
    <source>
        <dbReference type="SAM" id="MobiDB-lite"/>
    </source>
</evidence>
<accession>A0A6N3DBS9</accession>
<feature type="region of interest" description="Disordered" evidence="1">
    <location>
        <begin position="303"/>
        <end position="394"/>
    </location>
</feature>
<evidence type="ECO:0000313" key="3">
    <source>
        <dbReference type="EMBL" id="VYU24241.1"/>
    </source>
</evidence>
<sequence length="394" mass="41494">MKKHMLTLAVAALMTGQVWAAPETVLEKTDALENTVYGSTQVGALVDRVQQISQTVYGRDSSGTLNSQVDSLYNSIDGNTRGKVSVSQELSMLEWHYQNKVGNGSLVSRVEQLERSVTGRISTGALDTRINALAKTINGAPLKLTSQVGSAPSTEVFAVTLNTPINTATSKLGDTFSFTVSEDLMDGNILLVPAGTVGEGHISELKKASSFGRNGKLDLMFDKVPALDGTEFTAIQGEEAKARTQQELKAAGASVAGAVLLGPVGLVGGFFVKGKNIDLPVGATIYVQPQELVTVQGIVVGGDGQAHNSSDPSSQDSYDDYTLGDASEPVTLVPADANEEEEAPVKVVEESDESETTVEDADSEDAGEVEEASADTEDQTNVSQSQPIIVVKRN</sequence>
<feature type="chain" id="PRO_5027073846" evidence="2">
    <location>
        <begin position="21"/>
        <end position="394"/>
    </location>
</feature>
<name>A0A6N3DBS9_9FIRM</name>
<gene>
    <name evidence="3" type="ORF">VRLFYP33_01530</name>
</gene>
<dbReference type="AlphaFoldDB" id="A0A6N3DBS9"/>
<feature type="signal peptide" evidence="2">
    <location>
        <begin position="1"/>
        <end position="20"/>
    </location>
</feature>
<dbReference type="EMBL" id="CACRUX010000055">
    <property type="protein sequence ID" value="VYU24241.1"/>
    <property type="molecule type" value="Genomic_DNA"/>
</dbReference>
<feature type="compositionally biased region" description="Acidic residues" evidence="1">
    <location>
        <begin position="350"/>
        <end position="378"/>
    </location>
</feature>
<keyword evidence="2" id="KW-0732">Signal</keyword>
<evidence type="ECO:0000256" key="2">
    <source>
        <dbReference type="SAM" id="SignalP"/>
    </source>
</evidence>
<reference evidence="3" key="1">
    <citation type="submission" date="2019-11" db="EMBL/GenBank/DDBJ databases">
        <authorList>
            <person name="Feng L."/>
        </authorList>
    </citation>
    <scope>NUCLEOTIDE SEQUENCE</scope>
    <source>
        <strain evidence="3">VrattiLFYP33</strain>
    </source>
</reference>